<evidence type="ECO:0000256" key="10">
    <source>
        <dbReference type="PIRSR" id="PIRSR006246-1"/>
    </source>
</evidence>
<keyword evidence="6 9" id="KW-0456">Lyase</keyword>
<feature type="binding site" evidence="9 11">
    <location>
        <position position="57"/>
    </location>
    <ligand>
        <name>substrate</name>
    </ligand>
</feature>
<comment type="subcellular location">
    <subcellularLocation>
        <location evidence="9">Cytoplasm</location>
    </subcellularLocation>
</comment>
<dbReference type="PIRSF" id="PIRSF006246">
    <property type="entry name" value="Asp_decarbox"/>
    <property type="match status" value="1"/>
</dbReference>
<dbReference type="Proteomes" id="UP000031802">
    <property type="component" value="Unassembled WGS sequence"/>
</dbReference>
<keyword evidence="2 9" id="KW-0566">Pantothenate biosynthesis</keyword>
<keyword evidence="15" id="KW-1185">Reference proteome</keyword>
<comment type="similarity">
    <text evidence="9">Belongs to the PanD family.</text>
</comment>
<dbReference type="PATRIC" id="fig|1229276.3.peg.2564"/>
<feature type="active site" description="Proton donor" evidence="9 10">
    <location>
        <position position="58"/>
    </location>
</feature>
<dbReference type="CDD" id="cd06919">
    <property type="entry name" value="Asp_decarbox"/>
    <property type="match status" value="1"/>
</dbReference>
<evidence type="ECO:0000256" key="1">
    <source>
        <dbReference type="ARBA" id="ARBA00022490"/>
    </source>
</evidence>
<name>A0A0B8T050_9SPHI</name>
<dbReference type="RefSeq" id="WP_037499753.1">
    <property type="nucleotide sequence ID" value="NZ_JJMU01000042.1"/>
</dbReference>
<dbReference type="PANTHER" id="PTHR21012">
    <property type="entry name" value="ASPARTATE 1-DECARBOXYLASE"/>
    <property type="match status" value="1"/>
</dbReference>
<dbReference type="OrthoDB" id="9803983at2"/>
<dbReference type="STRING" id="1229276.DI53_2492"/>
<comment type="subunit">
    <text evidence="9">Heterooctamer of four alpha and four beta subunits.</text>
</comment>
<dbReference type="Gene3D" id="2.40.40.20">
    <property type="match status" value="1"/>
</dbReference>
<dbReference type="GO" id="GO:0015940">
    <property type="term" value="P:pantothenate biosynthetic process"/>
    <property type="evidence" value="ECO:0007669"/>
    <property type="project" value="UniProtKB-UniRule"/>
</dbReference>
<dbReference type="PANTHER" id="PTHR21012:SF0">
    <property type="entry name" value="ASPARTATE 1-DECARBOXYLASE"/>
    <property type="match status" value="1"/>
</dbReference>
<evidence type="ECO:0000256" key="4">
    <source>
        <dbReference type="ARBA" id="ARBA00022813"/>
    </source>
</evidence>
<comment type="caution">
    <text evidence="14">The sequence shown here is derived from an EMBL/GenBank/DDBJ whole genome shotgun (WGS) entry which is preliminary data.</text>
</comment>
<dbReference type="HAMAP" id="MF_00446">
    <property type="entry name" value="PanD"/>
    <property type="match status" value="1"/>
</dbReference>
<evidence type="ECO:0000313" key="15">
    <source>
        <dbReference type="Proteomes" id="UP000031802"/>
    </source>
</evidence>
<keyword evidence="7 9" id="KW-0704">Schiff base</keyword>
<dbReference type="SUPFAM" id="SSF50692">
    <property type="entry name" value="ADC-like"/>
    <property type="match status" value="1"/>
</dbReference>
<gene>
    <name evidence="9" type="primary">panD</name>
    <name evidence="14" type="ORF">DI53_2492</name>
</gene>
<dbReference type="Pfam" id="PF02261">
    <property type="entry name" value="Asp_decarbox"/>
    <property type="match status" value="1"/>
</dbReference>
<comment type="cofactor">
    <cofactor evidence="9 10">
        <name>pyruvate</name>
        <dbReference type="ChEBI" id="CHEBI:15361"/>
    </cofactor>
    <text evidence="9 10">Binds 1 pyruvoyl group covalently per subunit.</text>
</comment>
<reference evidence="15" key="1">
    <citation type="submission" date="2014-04" db="EMBL/GenBank/DDBJ databases">
        <title>Whole-Genome optical mapping and complete genome sequence of Sphingobacterium deserti sp. nov., a new spaces isolated from desert in the west of China.</title>
        <authorList>
            <person name="Teng C."/>
            <person name="Zhou Z."/>
            <person name="Li X."/>
            <person name="Chen M."/>
            <person name="Lin M."/>
            <person name="Wang L."/>
            <person name="Su S."/>
            <person name="Zhang C."/>
            <person name="Zhang W."/>
        </authorList>
    </citation>
    <scope>NUCLEOTIDE SEQUENCE [LARGE SCALE GENOMIC DNA]</scope>
    <source>
        <strain evidence="15">ACCC05744</strain>
    </source>
</reference>
<comment type="function">
    <text evidence="9">Catalyzes the pyruvoyl-dependent decarboxylation of aspartate to produce beta-alanine.</text>
</comment>
<comment type="PTM">
    <text evidence="9 12">Is synthesized initially as an inactive proenzyme, which is activated by self-cleavage at a specific serine bond to produce a beta-subunit with a hydroxyl group at its C-terminus and an alpha-subunit with a pyruvoyl group at its N-terminus.</text>
</comment>
<comment type="catalytic activity">
    <reaction evidence="9">
        <text>L-aspartate + H(+) = beta-alanine + CO2</text>
        <dbReference type="Rhea" id="RHEA:19497"/>
        <dbReference type="ChEBI" id="CHEBI:15378"/>
        <dbReference type="ChEBI" id="CHEBI:16526"/>
        <dbReference type="ChEBI" id="CHEBI:29991"/>
        <dbReference type="ChEBI" id="CHEBI:57966"/>
        <dbReference type="EC" id="4.1.1.11"/>
    </reaction>
</comment>
<evidence type="ECO:0000256" key="6">
    <source>
        <dbReference type="ARBA" id="ARBA00023239"/>
    </source>
</evidence>
<dbReference type="GO" id="GO:0004068">
    <property type="term" value="F:aspartate 1-decarboxylase activity"/>
    <property type="evidence" value="ECO:0007669"/>
    <property type="project" value="UniProtKB-UniRule"/>
</dbReference>
<organism evidence="14 15">
    <name type="scientific">Sphingobacterium deserti</name>
    <dbReference type="NCBI Taxonomy" id="1229276"/>
    <lineage>
        <taxon>Bacteria</taxon>
        <taxon>Pseudomonadati</taxon>
        <taxon>Bacteroidota</taxon>
        <taxon>Sphingobacteriia</taxon>
        <taxon>Sphingobacteriales</taxon>
        <taxon>Sphingobacteriaceae</taxon>
        <taxon>Sphingobacterium</taxon>
    </lineage>
</organism>
<dbReference type="InterPro" id="IPR003190">
    <property type="entry name" value="Asp_decarbox"/>
</dbReference>
<evidence type="ECO:0000256" key="11">
    <source>
        <dbReference type="PIRSR" id="PIRSR006246-2"/>
    </source>
</evidence>
<feature type="binding site" evidence="9 11">
    <location>
        <begin position="73"/>
        <end position="75"/>
    </location>
    <ligand>
        <name>substrate</name>
    </ligand>
</feature>
<evidence type="ECO:0000256" key="5">
    <source>
        <dbReference type="ARBA" id="ARBA00023145"/>
    </source>
</evidence>
<keyword evidence="8 9" id="KW-0670">Pyruvate</keyword>
<evidence type="ECO:0000313" key="14">
    <source>
        <dbReference type="EMBL" id="KGE13752.1"/>
    </source>
</evidence>
<evidence type="ECO:0000256" key="3">
    <source>
        <dbReference type="ARBA" id="ARBA00022793"/>
    </source>
</evidence>
<sequence>MEVTLLKAKIHTVKVTEANVAYNGSITIDADLLDAAGIKKYEQVYINNAVNGSRIMTYVLPGKRGSGEVCMNGGAALHAKVGDTVHILSFINLSPEEADTYQPTLVFTEGENQIKSVEKYNY</sequence>
<feature type="chain" id="PRO_5013991112" description="Aspartate 1-decarboxylase alpha chain" evidence="9 13">
    <location>
        <begin position="25"/>
        <end position="122"/>
    </location>
</feature>
<dbReference type="NCBIfam" id="TIGR00223">
    <property type="entry name" value="panD"/>
    <property type="match status" value="1"/>
</dbReference>
<proteinExistence type="inferred from homology"/>
<dbReference type="GO" id="GO:0006523">
    <property type="term" value="P:alanine biosynthetic process"/>
    <property type="evidence" value="ECO:0007669"/>
    <property type="project" value="InterPro"/>
</dbReference>
<dbReference type="GO" id="GO:0005829">
    <property type="term" value="C:cytosol"/>
    <property type="evidence" value="ECO:0007669"/>
    <property type="project" value="TreeGrafter"/>
</dbReference>
<keyword evidence="4 9" id="KW-0068">Autocatalytic cleavage</keyword>
<evidence type="ECO:0000256" key="8">
    <source>
        <dbReference type="ARBA" id="ARBA00023317"/>
    </source>
</evidence>
<evidence type="ECO:0000256" key="9">
    <source>
        <dbReference type="HAMAP-Rule" id="MF_00446"/>
    </source>
</evidence>
<dbReference type="EC" id="4.1.1.11" evidence="9"/>
<feature type="chain" id="PRO_5013991113" description="Aspartate 1-decarboxylase beta chain" evidence="9 13">
    <location>
        <begin position="1"/>
        <end position="24"/>
    </location>
</feature>
<comment type="pathway">
    <text evidence="9">Cofactor biosynthesis; (R)-pantothenate biosynthesis; beta-alanine from L-aspartate: step 1/1.</text>
</comment>
<dbReference type="EMBL" id="JJMU01000042">
    <property type="protein sequence ID" value="KGE13752.1"/>
    <property type="molecule type" value="Genomic_DNA"/>
</dbReference>
<evidence type="ECO:0000256" key="13">
    <source>
        <dbReference type="PIRSR" id="PIRSR006246-5"/>
    </source>
</evidence>
<feature type="active site" description="Schiff-base intermediate with substrate; via pyruvic acid" evidence="9 10">
    <location>
        <position position="25"/>
    </location>
</feature>
<accession>A0A0B8T050</accession>
<reference evidence="14 15" key="2">
    <citation type="journal article" date="2015" name="PLoS ONE">
        <title>Whole-Genome Optical Mapping and Finished Genome Sequence of Sphingobacterium deserti sp. nov., a New Species Isolated from the Western Desert of China.</title>
        <authorList>
            <person name="Teng C."/>
            <person name="Zhou Z."/>
            <person name="Molnar I."/>
            <person name="Li X."/>
            <person name="Tang R."/>
            <person name="Chen M."/>
            <person name="Wang L."/>
            <person name="Su S."/>
            <person name="Zhang W."/>
            <person name="Lin M."/>
        </authorList>
    </citation>
    <scope>NUCLEOTIDE SEQUENCE [LARGE SCALE GENOMIC DNA]</scope>
    <source>
        <strain evidence="15">ACCC05744</strain>
    </source>
</reference>
<keyword evidence="1 9" id="KW-0963">Cytoplasm</keyword>
<dbReference type="eggNOG" id="COG0853">
    <property type="taxonomic scope" value="Bacteria"/>
</dbReference>
<evidence type="ECO:0000256" key="2">
    <source>
        <dbReference type="ARBA" id="ARBA00022655"/>
    </source>
</evidence>
<evidence type="ECO:0000256" key="12">
    <source>
        <dbReference type="PIRSR" id="PIRSR006246-3"/>
    </source>
</evidence>
<dbReference type="AlphaFoldDB" id="A0A0B8T050"/>
<protein>
    <recommendedName>
        <fullName evidence="9">Aspartate 1-decarboxylase</fullName>
        <ecNumber evidence="9">4.1.1.11</ecNumber>
    </recommendedName>
    <alternativeName>
        <fullName evidence="9">Aspartate alpha-decarboxylase</fullName>
    </alternativeName>
    <component>
        <recommendedName>
            <fullName evidence="9">Aspartate 1-decarboxylase beta chain</fullName>
        </recommendedName>
    </component>
    <component>
        <recommendedName>
            <fullName evidence="9">Aspartate 1-decarboxylase alpha chain</fullName>
        </recommendedName>
    </component>
</protein>
<keyword evidence="3 9" id="KW-0210">Decarboxylase</keyword>
<dbReference type="InterPro" id="IPR009010">
    <property type="entry name" value="Asp_de-COase-like_dom_sf"/>
</dbReference>
<keyword evidence="5 9" id="KW-0865">Zymogen</keyword>
<evidence type="ECO:0000256" key="7">
    <source>
        <dbReference type="ARBA" id="ARBA00023270"/>
    </source>
</evidence>
<dbReference type="UniPathway" id="UPA00028">
    <property type="reaction ID" value="UER00002"/>
</dbReference>
<feature type="modified residue" description="Pyruvic acid (Ser)" evidence="9 12">
    <location>
        <position position="25"/>
    </location>
</feature>